<dbReference type="InterPro" id="IPR039557">
    <property type="entry name" value="AHAS_ACT"/>
</dbReference>
<comment type="function">
    <text evidence="8">Catalyzes the conversion of 2 pyruvate molecules into acetolactate in the first common step of the biosynthetic pathway of the branched-amino acids such as leucine, isoleucine, and valine.</text>
</comment>
<comment type="subunit">
    <text evidence="4 8">Dimer of large and small chains.</text>
</comment>
<dbReference type="FunFam" id="3.30.70.1150:FF:000001">
    <property type="entry name" value="Acetolactate synthase small subunit"/>
    <property type="match status" value="1"/>
</dbReference>
<protein>
    <recommendedName>
        <fullName evidence="8">Acetolactate synthase small subunit</fullName>
        <shortName evidence="8">AHAS</shortName>
        <shortName evidence="8">ALS</shortName>
        <ecNumber evidence="8">2.2.1.6</ecNumber>
    </recommendedName>
    <alternativeName>
        <fullName evidence="8">Acetohydroxy-acid synthase small subunit</fullName>
    </alternativeName>
</protein>
<dbReference type="AlphaFoldDB" id="A0A9D1SYV7"/>
<dbReference type="InterPro" id="IPR045865">
    <property type="entry name" value="ACT-like_dom_sf"/>
</dbReference>
<name>A0A9D1SYV7_9FIRM</name>
<feature type="domain" description="ACT" evidence="9">
    <location>
        <begin position="5"/>
        <end position="79"/>
    </location>
</feature>
<dbReference type="NCBIfam" id="NF008864">
    <property type="entry name" value="PRK11895.1"/>
    <property type="match status" value="1"/>
</dbReference>
<dbReference type="GO" id="GO:1990610">
    <property type="term" value="F:acetolactate synthase regulator activity"/>
    <property type="evidence" value="ECO:0007669"/>
    <property type="project" value="UniProtKB-UniRule"/>
</dbReference>
<keyword evidence="5 8" id="KW-0028">Amino-acid biosynthesis</keyword>
<comment type="pathway">
    <text evidence="2 8">Amino-acid biosynthesis; L-valine biosynthesis; L-valine from pyruvate: step 1/4.</text>
</comment>
<comment type="caution">
    <text evidence="10">The sequence shown here is derived from an EMBL/GenBank/DDBJ whole genome shotgun (WGS) entry which is preliminary data.</text>
</comment>
<dbReference type="InterPro" id="IPR004789">
    <property type="entry name" value="Acetalactate_synth_ssu"/>
</dbReference>
<dbReference type="GO" id="GO:0009097">
    <property type="term" value="P:isoleucine biosynthetic process"/>
    <property type="evidence" value="ECO:0007669"/>
    <property type="project" value="UniProtKB-UniRule"/>
</dbReference>
<reference evidence="10" key="2">
    <citation type="journal article" date="2021" name="PeerJ">
        <title>Extensive microbial diversity within the chicken gut microbiome revealed by metagenomics and culture.</title>
        <authorList>
            <person name="Gilroy R."/>
            <person name="Ravi A."/>
            <person name="Getino M."/>
            <person name="Pursley I."/>
            <person name="Horton D.L."/>
            <person name="Alikhan N.F."/>
            <person name="Baker D."/>
            <person name="Gharbi K."/>
            <person name="Hall N."/>
            <person name="Watson M."/>
            <person name="Adriaenssens E.M."/>
            <person name="Foster-Nyarko E."/>
            <person name="Jarju S."/>
            <person name="Secka A."/>
            <person name="Antonio M."/>
            <person name="Oren A."/>
            <person name="Chaudhuri R.R."/>
            <person name="La Ragione R."/>
            <person name="Hildebrand F."/>
            <person name="Pallen M.J."/>
        </authorList>
    </citation>
    <scope>NUCLEOTIDE SEQUENCE</scope>
    <source>
        <strain evidence="10">4920</strain>
    </source>
</reference>
<comment type="catalytic activity">
    <reaction evidence="7 8">
        <text>2 pyruvate + H(+) = (2S)-2-acetolactate + CO2</text>
        <dbReference type="Rhea" id="RHEA:25249"/>
        <dbReference type="ChEBI" id="CHEBI:15361"/>
        <dbReference type="ChEBI" id="CHEBI:15378"/>
        <dbReference type="ChEBI" id="CHEBI:16526"/>
        <dbReference type="ChEBI" id="CHEBI:58476"/>
        <dbReference type="EC" id="2.2.1.6"/>
    </reaction>
</comment>
<dbReference type="NCBIfam" id="TIGR00119">
    <property type="entry name" value="acolac_sm"/>
    <property type="match status" value="1"/>
</dbReference>
<dbReference type="InterPro" id="IPR002912">
    <property type="entry name" value="ACT_dom"/>
</dbReference>
<dbReference type="Pfam" id="PF10369">
    <property type="entry name" value="ALS_ss_C"/>
    <property type="match status" value="1"/>
</dbReference>
<evidence type="ECO:0000259" key="9">
    <source>
        <dbReference type="PROSITE" id="PS51671"/>
    </source>
</evidence>
<evidence type="ECO:0000256" key="7">
    <source>
        <dbReference type="ARBA" id="ARBA00048670"/>
    </source>
</evidence>
<evidence type="ECO:0000256" key="3">
    <source>
        <dbReference type="ARBA" id="ARBA00006341"/>
    </source>
</evidence>
<dbReference type="GO" id="GO:0009099">
    <property type="term" value="P:L-valine biosynthetic process"/>
    <property type="evidence" value="ECO:0007669"/>
    <property type="project" value="UniProtKB-UniRule"/>
</dbReference>
<dbReference type="EMBL" id="DVOF01000025">
    <property type="protein sequence ID" value="HIV02093.1"/>
    <property type="molecule type" value="Genomic_DNA"/>
</dbReference>
<dbReference type="InterPro" id="IPR019455">
    <property type="entry name" value="Acetolactate_synth_ssu_C"/>
</dbReference>
<evidence type="ECO:0000256" key="8">
    <source>
        <dbReference type="RuleBase" id="RU368092"/>
    </source>
</evidence>
<dbReference type="FunFam" id="3.30.70.260:FF:000001">
    <property type="entry name" value="Acetolactate synthase, small subunit"/>
    <property type="match status" value="1"/>
</dbReference>
<dbReference type="CDD" id="cd04878">
    <property type="entry name" value="ACT_AHAS"/>
    <property type="match status" value="1"/>
</dbReference>
<dbReference type="GO" id="GO:0005829">
    <property type="term" value="C:cytosol"/>
    <property type="evidence" value="ECO:0007669"/>
    <property type="project" value="TreeGrafter"/>
</dbReference>
<dbReference type="Pfam" id="PF22629">
    <property type="entry name" value="ACT_AHAS_ss"/>
    <property type="match status" value="1"/>
</dbReference>
<evidence type="ECO:0000256" key="4">
    <source>
        <dbReference type="ARBA" id="ARBA00011744"/>
    </source>
</evidence>
<dbReference type="InterPro" id="IPR027271">
    <property type="entry name" value="Acetolactate_synth/TF_NikR_C"/>
</dbReference>
<comment type="pathway">
    <text evidence="1 8">Amino-acid biosynthesis; L-isoleucine biosynthesis; L-isoleucine from 2-oxobutanoate: step 1/4.</text>
</comment>
<dbReference type="InterPro" id="IPR054480">
    <property type="entry name" value="AHAS_small-like_ACT"/>
</dbReference>
<dbReference type="Proteomes" id="UP000886743">
    <property type="component" value="Unassembled WGS sequence"/>
</dbReference>
<dbReference type="Gene3D" id="3.30.70.1150">
    <property type="entry name" value="ACT-like. Chain A, domain 2"/>
    <property type="match status" value="1"/>
</dbReference>
<keyword evidence="8 10" id="KW-0808">Transferase</keyword>
<dbReference type="PANTHER" id="PTHR30239:SF0">
    <property type="entry name" value="ACETOLACTATE SYNTHASE SMALL SUBUNIT 1, CHLOROPLASTIC"/>
    <property type="match status" value="1"/>
</dbReference>
<gene>
    <name evidence="10" type="primary">ilvN</name>
    <name evidence="10" type="ORF">IAC74_00855</name>
</gene>
<organism evidence="10 11">
    <name type="scientific">Candidatus Aphodoplasma excrementigallinarum</name>
    <dbReference type="NCBI Taxonomy" id="2840673"/>
    <lineage>
        <taxon>Bacteria</taxon>
        <taxon>Bacillati</taxon>
        <taxon>Bacillota</taxon>
        <taxon>Clostridia</taxon>
        <taxon>Eubacteriales</taxon>
        <taxon>Candidatus Aphodoplasma</taxon>
    </lineage>
</organism>
<dbReference type="GO" id="GO:0003984">
    <property type="term" value="F:acetolactate synthase activity"/>
    <property type="evidence" value="ECO:0007669"/>
    <property type="project" value="UniProtKB-UniRule"/>
</dbReference>
<proteinExistence type="inferred from homology"/>
<dbReference type="PROSITE" id="PS51671">
    <property type="entry name" value="ACT"/>
    <property type="match status" value="1"/>
</dbReference>
<evidence type="ECO:0000256" key="5">
    <source>
        <dbReference type="ARBA" id="ARBA00022605"/>
    </source>
</evidence>
<evidence type="ECO:0000313" key="10">
    <source>
        <dbReference type="EMBL" id="HIV02093.1"/>
    </source>
</evidence>
<evidence type="ECO:0000256" key="2">
    <source>
        <dbReference type="ARBA" id="ARBA00005025"/>
    </source>
</evidence>
<evidence type="ECO:0000256" key="6">
    <source>
        <dbReference type="ARBA" id="ARBA00023304"/>
    </source>
</evidence>
<dbReference type="SUPFAM" id="SSF55021">
    <property type="entry name" value="ACT-like"/>
    <property type="match status" value="2"/>
</dbReference>
<dbReference type="Gene3D" id="3.30.70.260">
    <property type="match status" value="1"/>
</dbReference>
<reference evidence="10" key="1">
    <citation type="submission" date="2020-10" db="EMBL/GenBank/DDBJ databases">
        <authorList>
            <person name="Gilroy R."/>
        </authorList>
    </citation>
    <scope>NUCLEOTIDE SEQUENCE</scope>
    <source>
        <strain evidence="10">4920</strain>
    </source>
</reference>
<accession>A0A9D1SYV7</accession>
<keyword evidence="6 8" id="KW-0100">Branched-chain amino acid biosynthesis</keyword>
<sequence length="163" mass="17869">MEKYILSVLVSNQSGVLSRVSSLFGQRGYNIASLTVSATNNDAISRITLVVRGDEYILEQIVKQLSKLEDVVKVHKVDVQNALCRELLLLKVAIDPSTLTKVKEAAELFRAKIIDVAPASIILELTGQESKIDAFLEFLSPYTIIEMCRTGITAMERGSGAVL</sequence>
<evidence type="ECO:0000256" key="1">
    <source>
        <dbReference type="ARBA" id="ARBA00004974"/>
    </source>
</evidence>
<dbReference type="EC" id="2.2.1.6" evidence="8"/>
<comment type="similarity">
    <text evidence="3 8">Belongs to the acetolactate synthase small subunit family.</text>
</comment>
<evidence type="ECO:0000313" key="11">
    <source>
        <dbReference type="Proteomes" id="UP000886743"/>
    </source>
</evidence>
<dbReference type="PANTHER" id="PTHR30239">
    <property type="entry name" value="ACETOLACTATE SYNTHASE SMALL SUBUNIT"/>
    <property type="match status" value="1"/>
</dbReference>